<evidence type="ECO:0000256" key="10">
    <source>
        <dbReference type="ARBA" id="ARBA00022958"/>
    </source>
</evidence>
<evidence type="ECO:0000313" key="15">
    <source>
        <dbReference type="Proteomes" id="UP001597120"/>
    </source>
</evidence>
<evidence type="ECO:0000256" key="7">
    <source>
        <dbReference type="ARBA" id="ARBA00022777"/>
    </source>
</evidence>
<feature type="binding site" evidence="12">
    <location>
        <position position="267"/>
    </location>
    <ligand>
        <name>ATP</name>
        <dbReference type="ChEBI" id="CHEBI:30616"/>
    </ligand>
</feature>
<dbReference type="RefSeq" id="WP_379287553.1">
    <property type="nucleotide sequence ID" value="NZ_JBHTIU010000028.1"/>
</dbReference>
<feature type="binding site" evidence="12">
    <location>
        <begin position="11"/>
        <end position="13"/>
    </location>
    <ligand>
        <name>substrate</name>
    </ligand>
</feature>
<dbReference type="PROSITE" id="PS00584">
    <property type="entry name" value="PFKB_KINASES_2"/>
    <property type="match status" value="1"/>
</dbReference>
<keyword evidence="8 12" id="KW-0067">ATP-binding</keyword>
<feature type="binding site" evidence="12">
    <location>
        <position position="237"/>
    </location>
    <ligand>
        <name>K(+)</name>
        <dbReference type="ChEBI" id="CHEBI:29103"/>
    </ligand>
</feature>
<gene>
    <name evidence="12" type="primary">rbsK</name>
    <name evidence="14" type="ORF">ACFQ03_08900</name>
</gene>
<comment type="caution">
    <text evidence="12">Lacks conserved residue(s) required for the propagation of feature annotation.</text>
</comment>
<keyword evidence="10 12" id="KW-0630">Potassium</keyword>
<evidence type="ECO:0000256" key="12">
    <source>
        <dbReference type="HAMAP-Rule" id="MF_01987"/>
    </source>
</evidence>
<comment type="function">
    <text evidence="12">Catalyzes the phosphorylation of ribose at O-5 in a reaction requiring ATP and magnesium. The resulting D-ribose-5-phosphate can then be used either for sythesis of nucleotides, histidine, and tryptophan, or as a component of the pentose phosphate pathway.</text>
</comment>
<comment type="subcellular location">
    <subcellularLocation>
        <location evidence="12">Cytoplasm</location>
    </subcellularLocation>
</comment>
<keyword evidence="11 12" id="KW-0119">Carbohydrate metabolism</keyword>
<evidence type="ECO:0000256" key="9">
    <source>
        <dbReference type="ARBA" id="ARBA00022842"/>
    </source>
</evidence>
<evidence type="ECO:0000259" key="13">
    <source>
        <dbReference type="Pfam" id="PF00294"/>
    </source>
</evidence>
<comment type="catalytic activity">
    <reaction evidence="12">
        <text>D-ribose + ATP = D-ribose 5-phosphate + ADP + H(+)</text>
        <dbReference type="Rhea" id="RHEA:13697"/>
        <dbReference type="ChEBI" id="CHEBI:15378"/>
        <dbReference type="ChEBI" id="CHEBI:30616"/>
        <dbReference type="ChEBI" id="CHEBI:47013"/>
        <dbReference type="ChEBI" id="CHEBI:78346"/>
        <dbReference type="ChEBI" id="CHEBI:456216"/>
        <dbReference type="EC" id="2.7.1.15"/>
    </reaction>
</comment>
<dbReference type="PANTHER" id="PTHR10584">
    <property type="entry name" value="SUGAR KINASE"/>
    <property type="match status" value="1"/>
</dbReference>
<comment type="cofactor">
    <cofactor evidence="12">
        <name>Mg(2+)</name>
        <dbReference type="ChEBI" id="CHEBI:18420"/>
    </cofactor>
    <text evidence="12">Requires a divalent cation, most likely magnesium in vivo, as an electrophilic catalyst to aid phosphoryl group transfer. It is the chelate of the metal and the nucleotide that is the actual substrate.</text>
</comment>
<feature type="domain" description="Carbohydrate kinase PfkB" evidence="13">
    <location>
        <begin position="1"/>
        <end position="284"/>
    </location>
</feature>
<organism evidence="14 15">
    <name type="scientific">Paenibacillus residui</name>
    <dbReference type="NCBI Taxonomy" id="629724"/>
    <lineage>
        <taxon>Bacteria</taxon>
        <taxon>Bacillati</taxon>
        <taxon>Bacillota</taxon>
        <taxon>Bacilli</taxon>
        <taxon>Bacillales</taxon>
        <taxon>Paenibacillaceae</taxon>
        <taxon>Paenibacillus</taxon>
    </lineage>
</organism>
<feature type="active site" description="Proton acceptor" evidence="12">
    <location>
        <position position="243"/>
    </location>
</feature>
<feature type="binding site" evidence="12">
    <location>
        <position position="273"/>
    </location>
    <ligand>
        <name>K(+)</name>
        <dbReference type="ChEBI" id="CHEBI:29103"/>
    </ligand>
</feature>
<accession>A0ABW3DAE8</accession>
<feature type="binding site" evidence="12">
    <location>
        <position position="239"/>
    </location>
    <ligand>
        <name>K(+)</name>
        <dbReference type="ChEBI" id="CHEBI:29103"/>
    </ligand>
</feature>
<evidence type="ECO:0000256" key="4">
    <source>
        <dbReference type="ARBA" id="ARBA00022679"/>
    </source>
</evidence>
<feature type="binding site" evidence="12">
    <location>
        <begin position="39"/>
        <end position="43"/>
    </location>
    <ligand>
        <name>substrate</name>
    </ligand>
</feature>
<keyword evidence="7 12" id="KW-0418">Kinase</keyword>
<sequence length="296" mass="32023">MGKIAVVGSLNMDYFIETDVLPKMGETVLGNHFFRSPGGKGANQAVAASRLGGDVTMFGSLGEDENGHAIREHLQKERVDLAHLNLVGDRPTGVAFVELCGGDNRIIVVPGANRSTNVNYMQRITTELLSYDVIVFQFETPLEIMDFIIPVLHRHGKIIIVNPAPAAKLNQTIIDKITYLTPNGHEFQALLDTNGSIDEILQAYPNKLIITLGDKGVSYHDGDQVVNIPCIEVTPVDTTGSGDTFTGALATALAEGRNLHDSILFANTAAGLSVTKRGAQSGMPYRNEVESLLRER</sequence>
<dbReference type="HAMAP" id="MF_01987">
    <property type="entry name" value="Ribokinase"/>
    <property type="match status" value="1"/>
</dbReference>
<feature type="binding site" evidence="12">
    <location>
        <begin position="211"/>
        <end position="216"/>
    </location>
    <ligand>
        <name>ATP</name>
        <dbReference type="ChEBI" id="CHEBI:30616"/>
    </ligand>
</feature>
<reference evidence="15" key="1">
    <citation type="journal article" date="2019" name="Int. J. Syst. Evol. Microbiol.">
        <title>The Global Catalogue of Microorganisms (GCM) 10K type strain sequencing project: providing services to taxonomists for standard genome sequencing and annotation.</title>
        <authorList>
            <consortium name="The Broad Institute Genomics Platform"/>
            <consortium name="The Broad Institute Genome Sequencing Center for Infectious Disease"/>
            <person name="Wu L."/>
            <person name="Ma J."/>
        </authorList>
    </citation>
    <scope>NUCLEOTIDE SEQUENCE [LARGE SCALE GENOMIC DNA]</scope>
    <source>
        <strain evidence="15">CCUG 57263</strain>
    </source>
</reference>
<dbReference type="PRINTS" id="PR00990">
    <property type="entry name" value="RIBOKINASE"/>
</dbReference>
<comment type="similarity">
    <text evidence="1">Belongs to the carbohydrate kinase pfkB family.</text>
</comment>
<evidence type="ECO:0000256" key="6">
    <source>
        <dbReference type="ARBA" id="ARBA00022741"/>
    </source>
</evidence>
<name>A0ABW3DAE8_9BACL</name>
<comment type="similarity">
    <text evidence="12">Belongs to the carbohydrate kinase PfkB family. Ribokinase subfamily.</text>
</comment>
<dbReference type="InterPro" id="IPR002173">
    <property type="entry name" value="Carboh/pur_kinase_PfkB_CS"/>
</dbReference>
<dbReference type="Proteomes" id="UP001597120">
    <property type="component" value="Unassembled WGS sequence"/>
</dbReference>
<proteinExistence type="inferred from homology"/>
<evidence type="ECO:0000256" key="5">
    <source>
        <dbReference type="ARBA" id="ARBA00022723"/>
    </source>
</evidence>
<dbReference type="PANTHER" id="PTHR10584:SF166">
    <property type="entry name" value="RIBOKINASE"/>
    <property type="match status" value="1"/>
</dbReference>
<keyword evidence="15" id="KW-1185">Reference proteome</keyword>
<comment type="pathway">
    <text evidence="12">Carbohydrate metabolism; D-ribose degradation; D-ribose 5-phosphate from beta-D-ribopyranose: step 2/2.</text>
</comment>
<keyword evidence="4 12" id="KW-0808">Transferase</keyword>
<comment type="subunit">
    <text evidence="12">Homodimer.</text>
</comment>
<dbReference type="InterPro" id="IPR029056">
    <property type="entry name" value="Ribokinase-like"/>
</dbReference>
<dbReference type="SUPFAM" id="SSF53613">
    <property type="entry name" value="Ribokinase-like"/>
    <property type="match status" value="1"/>
</dbReference>
<dbReference type="Pfam" id="PF00294">
    <property type="entry name" value="PfkB"/>
    <property type="match status" value="1"/>
</dbReference>
<dbReference type="Gene3D" id="3.40.1190.20">
    <property type="match status" value="1"/>
</dbReference>
<evidence type="ECO:0000256" key="2">
    <source>
        <dbReference type="ARBA" id="ARBA00012035"/>
    </source>
</evidence>
<keyword evidence="12" id="KW-0963">Cytoplasm</keyword>
<feature type="binding site" evidence="12">
    <location>
        <position position="139"/>
    </location>
    <ligand>
        <name>substrate</name>
    </ligand>
</feature>
<keyword evidence="5 12" id="KW-0479">Metal-binding</keyword>
<evidence type="ECO:0000256" key="11">
    <source>
        <dbReference type="ARBA" id="ARBA00023277"/>
    </source>
</evidence>
<comment type="caution">
    <text evidence="14">The sequence shown here is derived from an EMBL/GenBank/DDBJ whole genome shotgun (WGS) entry which is preliminary data.</text>
</comment>
<dbReference type="InterPro" id="IPR011877">
    <property type="entry name" value="Ribokinase"/>
</dbReference>
<feature type="binding site" evidence="12">
    <location>
        <position position="243"/>
    </location>
    <ligand>
        <name>substrate</name>
    </ligand>
</feature>
<dbReference type="EMBL" id="JBHTIU010000028">
    <property type="protein sequence ID" value="MFD0869268.1"/>
    <property type="molecule type" value="Genomic_DNA"/>
</dbReference>
<evidence type="ECO:0000256" key="8">
    <source>
        <dbReference type="ARBA" id="ARBA00022840"/>
    </source>
</evidence>
<feature type="binding site" evidence="12">
    <location>
        <position position="276"/>
    </location>
    <ligand>
        <name>K(+)</name>
        <dbReference type="ChEBI" id="CHEBI:29103"/>
    </ligand>
</feature>
<evidence type="ECO:0000256" key="1">
    <source>
        <dbReference type="ARBA" id="ARBA00005380"/>
    </source>
</evidence>
<keyword evidence="6 12" id="KW-0547">Nucleotide-binding</keyword>
<dbReference type="CDD" id="cd01174">
    <property type="entry name" value="ribokinase"/>
    <property type="match status" value="1"/>
</dbReference>
<dbReference type="InterPro" id="IPR011611">
    <property type="entry name" value="PfkB_dom"/>
</dbReference>
<feature type="binding site" evidence="12">
    <location>
        <position position="183"/>
    </location>
    <ligand>
        <name>ATP</name>
        <dbReference type="ChEBI" id="CHEBI:30616"/>
    </ligand>
</feature>
<protein>
    <recommendedName>
        <fullName evidence="3 12">Ribokinase</fullName>
        <shortName evidence="12">RK</shortName>
        <ecNumber evidence="2 12">2.7.1.15</ecNumber>
    </recommendedName>
</protein>
<feature type="binding site" evidence="12">
    <location>
        <begin position="242"/>
        <end position="243"/>
    </location>
    <ligand>
        <name>ATP</name>
        <dbReference type="ChEBI" id="CHEBI:30616"/>
    </ligand>
</feature>
<evidence type="ECO:0000256" key="3">
    <source>
        <dbReference type="ARBA" id="ARBA00016943"/>
    </source>
</evidence>
<dbReference type="InterPro" id="IPR002139">
    <property type="entry name" value="Ribo/fructo_kinase"/>
</dbReference>
<comment type="activity regulation">
    <text evidence="12">Activated by a monovalent cation that binds near, but not in, the active site. The most likely occupant of the site in vivo is potassium. Ion binding induces a conformational change that may alter substrate affinity.</text>
</comment>
<evidence type="ECO:0000313" key="14">
    <source>
        <dbReference type="EMBL" id="MFD0869268.1"/>
    </source>
</evidence>
<dbReference type="EC" id="2.7.1.15" evidence="2 12"/>
<feature type="binding site" evidence="12">
    <location>
        <position position="278"/>
    </location>
    <ligand>
        <name>K(+)</name>
        <dbReference type="ChEBI" id="CHEBI:29103"/>
    </ligand>
</feature>
<dbReference type="GO" id="GO:0004747">
    <property type="term" value="F:ribokinase activity"/>
    <property type="evidence" value="ECO:0007669"/>
    <property type="project" value="UniProtKB-EC"/>
</dbReference>
<keyword evidence="9 12" id="KW-0460">Magnesium</keyword>